<dbReference type="InterPro" id="IPR011047">
    <property type="entry name" value="Quinoprotein_ADH-like_sf"/>
</dbReference>
<dbReference type="SUPFAM" id="SSF50998">
    <property type="entry name" value="Quinoprotein alcohol dehydrogenase-like"/>
    <property type="match status" value="1"/>
</dbReference>
<comment type="caution">
    <text evidence="1">The sequence shown here is derived from an EMBL/GenBank/DDBJ whole genome shotgun (WGS) entry which is preliminary data.</text>
</comment>
<proteinExistence type="predicted"/>
<gene>
    <name evidence="1" type="ORF">S06H3_52920</name>
</gene>
<dbReference type="Gene3D" id="2.130.10.10">
    <property type="entry name" value="YVTN repeat-like/Quinoprotein amine dehydrogenase"/>
    <property type="match status" value="1"/>
</dbReference>
<dbReference type="InterPro" id="IPR015943">
    <property type="entry name" value="WD40/YVTN_repeat-like_dom_sf"/>
</dbReference>
<name>X1PAX9_9ZZZZ</name>
<evidence type="ECO:0000313" key="1">
    <source>
        <dbReference type="EMBL" id="GAI52988.1"/>
    </source>
</evidence>
<protein>
    <submittedName>
        <fullName evidence="1">Uncharacterized protein</fullName>
    </submittedName>
</protein>
<reference evidence="1" key="1">
    <citation type="journal article" date="2014" name="Front. Microbiol.">
        <title>High frequency of phylogenetically diverse reductive dehalogenase-homologous genes in deep subseafloor sedimentary metagenomes.</title>
        <authorList>
            <person name="Kawai M."/>
            <person name="Futagami T."/>
            <person name="Toyoda A."/>
            <person name="Takaki Y."/>
            <person name="Nishi S."/>
            <person name="Hori S."/>
            <person name="Arai W."/>
            <person name="Tsubouchi T."/>
            <person name="Morono Y."/>
            <person name="Uchiyama I."/>
            <person name="Ito T."/>
            <person name="Fujiyama A."/>
            <person name="Inagaki F."/>
            <person name="Takami H."/>
        </authorList>
    </citation>
    <scope>NUCLEOTIDE SEQUENCE</scope>
    <source>
        <strain evidence="1">Expedition CK06-06</strain>
    </source>
</reference>
<dbReference type="EMBL" id="BARV01033700">
    <property type="protein sequence ID" value="GAI52988.1"/>
    <property type="molecule type" value="Genomic_DNA"/>
</dbReference>
<accession>X1PAX9</accession>
<dbReference type="AlphaFoldDB" id="X1PAX9"/>
<feature type="non-terminal residue" evidence="1">
    <location>
        <position position="148"/>
    </location>
</feature>
<sequence>MTLLAGTIYQTLLYDANLYAIEPNAGTIIWSTVLAEQCPIWLEPPCSEMYGDEDSWLEPVLGPNGIIYYVYGYVDSWFEPVLGPDGTIYVTLDRDPYLRAVDPDGTIKWAIRLEGITGGFTLTIGSNGPIYAASDDGYLYVLDTDGGG</sequence>
<organism evidence="1">
    <name type="scientific">marine sediment metagenome</name>
    <dbReference type="NCBI Taxonomy" id="412755"/>
    <lineage>
        <taxon>unclassified sequences</taxon>
        <taxon>metagenomes</taxon>
        <taxon>ecological metagenomes</taxon>
    </lineage>
</organism>